<keyword evidence="1" id="KW-0472">Membrane</keyword>
<dbReference type="Pfam" id="PF06103">
    <property type="entry name" value="DUF948"/>
    <property type="match status" value="1"/>
</dbReference>
<dbReference type="InterPro" id="IPR009293">
    <property type="entry name" value="UPF0478"/>
</dbReference>
<dbReference type="Proteomes" id="UP000518605">
    <property type="component" value="Unassembled WGS sequence"/>
</dbReference>
<dbReference type="PANTHER" id="PTHR40070">
    <property type="entry name" value="UPF0478 PROTEIN YTXG"/>
    <property type="match status" value="1"/>
</dbReference>
<name>A0A7W5G959_9BACL</name>
<keyword evidence="3" id="KW-1185">Reference proteome</keyword>
<keyword evidence="1" id="KW-1133">Transmembrane helix</keyword>
<accession>A0A7W5G959</accession>
<dbReference type="PANTHER" id="PTHR40070:SF1">
    <property type="entry name" value="UPF0478 PROTEIN YTXG"/>
    <property type="match status" value="1"/>
</dbReference>
<evidence type="ECO:0000313" key="2">
    <source>
        <dbReference type="EMBL" id="MBB3150998.1"/>
    </source>
</evidence>
<comment type="caution">
    <text evidence="2">The sequence shown here is derived from an EMBL/GenBank/DDBJ whole genome shotgun (WGS) entry which is preliminary data.</text>
</comment>
<dbReference type="RefSeq" id="WP_183559473.1">
    <property type="nucleotide sequence ID" value="NZ_CBCSLB010000009.1"/>
</dbReference>
<keyword evidence="1" id="KW-0812">Transmembrane</keyword>
<evidence type="ECO:0000313" key="3">
    <source>
        <dbReference type="Proteomes" id="UP000518605"/>
    </source>
</evidence>
<reference evidence="2 3" key="1">
    <citation type="submission" date="2020-08" db="EMBL/GenBank/DDBJ databases">
        <title>Genomic Encyclopedia of Type Strains, Phase III (KMG-III): the genomes of soil and plant-associated and newly described type strains.</title>
        <authorList>
            <person name="Whitman W."/>
        </authorList>
    </citation>
    <scope>NUCLEOTIDE SEQUENCE [LARGE SCALE GENOMIC DNA]</scope>
    <source>
        <strain evidence="2 3">CECT 8234</strain>
    </source>
</reference>
<protein>
    <submittedName>
        <fullName evidence="2">Uncharacterized protein YoxC</fullName>
    </submittedName>
</protein>
<organism evidence="2 3">
    <name type="scientific">Paenibacillus endophyticus</name>
    <dbReference type="NCBI Taxonomy" id="1294268"/>
    <lineage>
        <taxon>Bacteria</taxon>
        <taxon>Bacillati</taxon>
        <taxon>Bacillota</taxon>
        <taxon>Bacilli</taxon>
        <taxon>Bacillales</taxon>
        <taxon>Paenibacillaceae</taxon>
        <taxon>Paenibacillus</taxon>
    </lineage>
</organism>
<evidence type="ECO:0000256" key="1">
    <source>
        <dbReference type="SAM" id="Phobius"/>
    </source>
</evidence>
<proteinExistence type="predicted"/>
<sequence>MDLLMQISVAVIAVAFLVLLYSLIQTLKVLRGALDEMRQTVGSLRTEVTQISVEVKEAIHNTNAMTLDVRTKLSSLDILFASVNDLGHALHSFTGAAKESAASVVATIKGHGKKTAGEPSMISSLYDGVISTIRVWNKVKKI</sequence>
<gene>
    <name evidence="2" type="ORF">FHS16_001032</name>
</gene>
<feature type="transmembrane region" description="Helical" evidence="1">
    <location>
        <begin position="6"/>
        <end position="24"/>
    </location>
</feature>
<dbReference type="AlphaFoldDB" id="A0A7W5G959"/>
<dbReference type="EMBL" id="JACHXW010000002">
    <property type="protein sequence ID" value="MBB3150998.1"/>
    <property type="molecule type" value="Genomic_DNA"/>
</dbReference>